<accession>A0A7U2F3R9</accession>
<dbReference type="AlphaFoldDB" id="A0A7U2F3R9"/>
<dbReference type="EMBL" id="CP069030">
    <property type="protein sequence ID" value="QRC98147.1"/>
    <property type="molecule type" value="Genomic_DNA"/>
</dbReference>
<dbReference type="Proteomes" id="UP000663193">
    <property type="component" value="Chromosome 8"/>
</dbReference>
<proteinExistence type="predicted"/>
<name>A0A7U2F3R9_PHANO</name>
<dbReference type="VEuPathDB" id="FungiDB:JI435_303000"/>
<evidence type="ECO:0000256" key="1">
    <source>
        <dbReference type="SAM" id="SignalP"/>
    </source>
</evidence>
<evidence type="ECO:0000313" key="2">
    <source>
        <dbReference type="EMBL" id="QRC98147.1"/>
    </source>
</evidence>
<protein>
    <recommendedName>
        <fullName evidence="4">Secreted protein</fullName>
    </recommendedName>
</protein>
<evidence type="ECO:0000313" key="3">
    <source>
        <dbReference type="Proteomes" id="UP000663193"/>
    </source>
</evidence>
<reference evidence="3" key="1">
    <citation type="journal article" date="2021" name="BMC Genomics">
        <title>Chromosome-level genome assembly and manually-curated proteome of model necrotroph Parastagonospora nodorum Sn15 reveals a genome-wide trove of candidate effector homologs, and redundancy of virulence-related functions within an accessory chromosome.</title>
        <authorList>
            <person name="Bertazzoni S."/>
            <person name="Jones D.A.B."/>
            <person name="Phan H.T."/>
            <person name="Tan K.-C."/>
            <person name="Hane J.K."/>
        </authorList>
    </citation>
    <scope>NUCLEOTIDE SEQUENCE [LARGE SCALE GENOMIC DNA]</scope>
    <source>
        <strain evidence="3">SN15 / ATCC MYA-4574 / FGSC 10173)</strain>
    </source>
</reference>
<keyword evidence="1" id="KW-0732">Signal</keyword>
<keyword evidence="3" id="KW-1185">Reference proteome</keyword>
<feature type="signal peptide" evidence="1">
    <location>
        <begin position="1"/>
        <end position="17"/>
    </location>
</feature>
<sequence>MLSIIVIAIVQARAASAKQGAVSIARCLPFCNFAGTVETRWRDSKMISVRLRLLHAYRAISSGTRYRSLPLRHSVVVRPRRILGSHEQLEQSGQMSSNDGSSYRGDDIHTRIYLVLSRLACITACPGRLSHNDTGSGCKALVW</sequence>
<organism evidence="2 3">
    <name type="scientific">Phaeosphaeria nodorum (strain SN15 / ATCC MYA-4574 / FGSC 10173)</name>
    <name type="common">Glume blotch fungus</name>
    <name type="synonym">Parastagonospora nodorum</name>
    <dbReference type="NCBI Taxonomy" id="321614"/>
    <lineage>
        <taxon>Eukaryota</taxon>
        <taxon>Fungi</taxon>
        <taxon>Dikarya</taxon>
        <taxon>Ascomycota</taxon>
        <taxon>Pezizomycotina</taxon>
        <taxon>Dothideomycetes</taxon>
        <taxon>Pleosporomycetidae</taxon>
        <taxon>Pleosporales</taxon>
        <taxon>Pleosporineae</taxon>
        <taxon>Phaeosphaeriaceae</taxon>
        <taxon>Parastagonospora</taxon>
    </lineage>
</organism>
<gene>
    <name evidence="2" type="ORF">JI435_303000</name>
</gene>
<feature type="chain" id="PRO_5031562049" description="Secreted protein" evidence="1">
    <location>
        <begin position="18"/>
        <end position="143"/>
    </location>
</feature>
<evidence type="ECO:0008006" key="4">
    <source>
        <dbReference type="Google" id="ProtNLM"/>
    </source>
</evidence>